<comment type="similarity">
    <text evidence="1">Belongs to the class-I aminoacyl-tRNA synthetase family.</text>
</comment>
<dbReference type="PANTHER" id="PTHR11956">
    <property type="entry name" value="ARGINYL-TRNA SYNTHETASE"/>
    <property type="match status" value="1"/>
</dbReference>
<evidence type="ECO:0000256" key="8">
    <source>
        <dbReference type="ARBA" id="ARBA00049339"/>
    </source>
</evidence>
<dbReference type="PANTHER" id="PTHR11956:SF5">
    <property type="entry name" value="ARGININE--TRNA LIGASE, CYTOPLASMIC"/>
    <property type="match status" value="1"/>
</dbReference>
<dbReference type="SUPFAM" id="SSF47323">
    <property type="entry name" value="Anticodon-binding domain of a subclass of class I aminoacyl-tRNA synthetases"/>
    <property type="match status" value="1"/>
</dbReference>
<comment type="caution">
    <text evidence="11">The sequence shown here is derived from an EMBL/GenBank/DDBJ whole genome shotgun (WGS) entry which is preliminary data.</text>
</comment>
<organism evidence="11 12">
    <name type="scientific">Tanacetum coccineum</name>
    <dbReference type="NCBI Taxonomy" id="301880"/>
    <lineage>
        <taxon>Eukaryota</taxon>
        <taxon>Viridiplantae</taxon>
        <taxon>Streptophyta</taxon>
        <taxon>Embryophyta</taxon>
        <taxon>Tracheophyta</taxon>
        <taxon>Spermatophyta</taxon>
        <taxon>Magnoliopsida</taxon>
        <taxon>eudicotyledons</taxon>
        <taxon>Gunneridae</taxon>
        <taxon>Pentapetalae</taxon>
        <taxon>asterids</taxon>
        <taxon>campanulids</taxon>
        <taxon>Asterales</taxon>
        <taxon>Asteraceae</taxon>
        <taxon>Asteroideae</taxon>
        <taxon>Anthemideae</taxon>
        <taxon>Anthemidinae</taxon>
        <taxon>Tanacetum</taxon>
    </lineage>
</organism>
<dbReference type="InterPro" id="IPR046533">
    <property type="entry name" value="DUF6598"/>
</dbReference>
<keyword evidence="4" id="KW-0547">Nucleotide-binding</keyword>
<evidence type="ECO:0000256" key="6">
    <source>
        <dbReference type="ARBA" id="ARBA00022917"/>
    </source>
</evidence>
<dbReference type="CDD" id="cd09272">
    <property type="entry name" value="RNase_HI_RT_Ty1"/>
    <property type="match status" value="1"/>
</dbReference>
<protein>
    <recommendedName>
        <fullName evidence="2">arginine--tRNA ligase</fullName>
        <ecNumber evidence="2">6.1.1.19</ecNumber>
    </recommendedName>
</protein>
<gene>
    <name evidence="11" type="ORF">Tco_0956115</name>
</gene>
<dbReference type="SMART" id="SM00836">
    <property type="entry name" value="DALR_1"/>
    <property type="match status" value="1"/>
</dbReference>
<proteinExistence type="inferred from homology"/>
<dbReference type="Gene3D" id="3.30.1360.70">
    <property type="entry name" value="Arginyl tRNA synthetase N-terminal domain"/>
    <property type="match status" value="1"/>
</dbReference>
<dbReference type="InterPro" id="IPR036695">
    <property type="entry name" value="Arg-tRNA-synth_N_sf"/>
</dbReference>
<dbReference type="EC" id="6.1.1.19" evidence="2"/>
<dbReference type="Pfam" id="PF20241">
    <property type="entry name" value="DUF6598"/>
    <property type="match status" value="1"/>
</dbReference>
<evidence type="ECO:0000256" key="9">
    <source>
        <dbReference type="SAM" id="MobiDB-lite"/>
    </source>
</evidence>
<reference evidence="11" key="1">
    <citation type="journal article" date="2022" name="Int. J. Mol. Sci.">
        <title>Draft Genome of Tanacetum Coccineum: Genomic Comparison of Closely Related Tanacetum-Family Plants.</title>
        <authorList>
            <person name="Yamashiro T."/>
            <person name="Shiraishi A."/>
            <person name="Nakayama K."/>
            <person name="Satake H."/>
        </authorList>
    </citation>
    <scope>NUCLEOTIDE SEQUENCE</scope>
</reference>
<dbReference type="SUPFAM" id="SSF52374">
    <property type="entry name" value="Nucleotidylyl transferase"/>
    <property type="match status" value="1"/>
</dbReference>
<dbReference type="Gene3D" id="1.10.730.10">
    <property type="entry name" value="Isoleucyl-tRNA Synthetase, Domain 1"/>
    <property type="match status" value="1"/>
</dbReference>
<evidence type="ECO:0000256" key="5">
    <source>
        <dbReference type="ARBA" id="ARBA00022840"/>
    </source>
</evidence>
<keyword evidence="6" id="KW-0648">Protein biosynthesis</keyword>
<evidence type="ECO:0000259" key="10">
    <source>
        <dbReference type="SMART" id="SM00836"/>
    </source>
</evidence>
<dbReference type="InterPro" id="IPR001278">
    <property type="entry name" value="Arg-tRNA-ligase"/>
</dbReference>
<dbReference type="InterPro" id="IPR043502">
    <property type="entry name" value="DNA/RNA_pol_sf"/>
</dbReference>
<evidence type="ECO:0000313" key="11">
    <source>
        <dbReference type="EMBL" id="GJT47400.1"/>
    </source>
</evidence>
<accession>A0ABQ5E932</accession>
<dbReference type="InterPro" id="IPR009080">
    <property type="entry name" value="tRNAsynth_Ia_anticodon-bd"/>
</dbReference>
<keyword evidence="12" id="KW-1185">Reference proteome</keyword>
<dbReference type="Gene3D" id="3.40.50.620">
    <property type="entry name" value="HUPs"/>
    <property type="match status" value="1"/>
</dbReference>
<keyword evidence="3" id="KW-0436">Ligase</keyword>
<feature type="domain" description="DALR anticodon binding" evidence="10">
    <location>
        <begin position="835"/>
        <end position="929"/>
    </location>
</feature>
<dbReference type="SUPFAM" id="SSF56672">
    <property type="entry name" value="DNA/RNA polymerases"/>
    <property type="match status" value="1"/>
</dbReference>
<dbReference type="Pfam" id="PF07727">
    <property type="entry name" value="RVT_2"/>
    <property type="match status" value="2"/>
</dbReference>
<dbReference type="PRINTS" id="PR01038">
    <property type="entry name" value="TRNASYNTHARG"/>
</dbReference>
<evidence type="ECO:0000256" key="3">
    <source>
        <dbReference type="ARBA" id="ARBA00022598"/>
    </source>
</evidence>
<comment type="catalytic activity">
    <reaction evidence="8">
        <text>tRNA(Arg) + L-arginine + ATP = L-arginyl-tRNA(Arg) + AMP + diphosphate</text>
        <dbReference type="Rhea" id="RHEA:20301"/>
        <dbReference type="Rhea" id="RHEA-COMP:9658"/>
        <dbReference type="Rhea" id="RHEA-COMP:9673"/>
        <dbReference type="ChEBI" id="CHEBI:30616"/>
        <dbReference type="ChEBI" id="CHEBI:32682"/>
        <dbReference type="ChEBI" id="CHEBI:33019"/>
        <dbReference type="ChEBI" id="CHEBI:78442"/>
        <dbReference type="ChEBI" id="CHEBI:78513"/>
        <dbReference type="ChEBI" id="CHEBI:456215"/>
        <dbReference type="EC" id="6.1.1.19"/>
    </reaction>
</comment>
<sequence>MKTKRQDLEKDREEQQRKQNSSKLDERCYFSDLTEEQLMPSFGKVRKFRFVLCKVFLSYNSVDEKARRIYKRHSFRTYYTYDLPNDTAHGTVVGSGHQLFGSIQAAGFSLDPASPPFNIFNHKFNDPIAVPELGCLSPHCICYCSIPFSTSVKIAAKLYVTTDNVVDMGTLEEYYSCFRHAPEQFNDAFEICNDSAVINLSDYLAKRPNGGSCSYTLNGRDGYLDLYYVALKYAVDAVLEVVFVATSEETKVAGRVMAYYGKNFDYGCSPSQIDDYKAMLFETEQPEVKPGKINLMRSVLSVPAQFSLIIDANLTDSTSGAIILSGVYEFLVPTDGSISVGRIEGNDCSLKLKVDWKLPPFAEETIPSKRSYYSDLTKIQVFSERSEFARVTMDEEDGRWSLQKEISWAFHCLVNGGLPCKKSEVSVTISTGTEADDCDYLCTSVLNMWPEIRKFSYIDGPKRAGLEVNSAVAVLPQPCMLERCVVGGPGFLKFKLSRTWIAESIFKMLEHSILTWAPELPIETAIIDFLPRNIAKEMHMGHLQSAIIGETLARVLDFSGVSVHRRFRYGDYLDIESKMMMTEFLIDRFPDGEVNDQAIGELEVLYEESKTMFAEDAEFRERIQPVQEWDKRHKTAWEKICKISRELYCEVYQRLGVRVKEEGETLHDFYIRKALFLLTEKGYNTKNKGDEAIVFEGRKLSLVDFAALWHALEIQKADRIVHVADVGQRDKIEMCITAAKSFGWTVTNHCHDPLSHVGFVQVEGIEGFGLIQLLDEAKSRCKAFLVGKGKELEHTAEALGYGAVKYEVLKNNRLTDYTFSFDDMLKETGNTAVYLQKTHARICLSMERSDKSLMESAEKTSTRKDYLTLKDDRERQLGLHLLRFTEVLGEVCRVLAPHILCDYLFVLCDKFNGLYSLPQVLRSDEDSKILLFEPHAPSWWLGGGGAAAMLWGDDDDDDGVGVEVVSRWGVGRQSEGYLALDFSNVLCGVYVQYDIIFQDFIIIHTRCPVWGCDRLVFRAKVIENQLAISRHWPVHQLDVKNDFLHGDLAETVYMHQPLGFRDPEHPDYGDDTTFLLLYVDDIVLTASSDRLLQQIIASLHREFSMTDLGALNYFLGDSSGMFLSQRKYAMEILERAHMVGCISSRTPVDIAVKLGDGGTPVVNPTLYQSLAGLQLFSSNIDSLIAYSDADWSGCPTTRWSTSGYCVFLGNNLLSWSSKRQPTLSRSSVEAEYRGVANAVAETCWIRNLLRELHTPLSSATIVYCDNVSVVYLSSNPVQHQRTKHIEIDIHFVRDLVATGQVRVLHVPSRFQYADIFTKGLPSALFDEFRDSLSVRFESQRDPVVFRTAAFRCISDLIFGHNQNLDILASKFFGDEPQVPFLTKIYHLNIDKVVHDKQGLPIGLQMTGRPWVAATILRMAANIEEFLEPRTMAPHPDIVNTKNLWADAMP</sequence>
<evidence type="ECO:0000313" key="12">
    <source>
        <dbReference type="Proteomes" id="UP001151760"/>
    </source>
</evidence>
<dbReference type="Proteomes" id="UP001151760">
    <property type="component" value="Unassembled WGS sequence"/>
</dbReference>
<dbReference type="InterPro" id="IPR008909">
    <property type="entry name" value="DALR_anticod-bd"/>
</dbReference>
<dbReference type="EMBL" id="BQNB010016063">
    <property type="protein sequence ID" value="GJT47400.1"/>
    <property type="molecule type" value="Genomic_DNA"/>
</dbReference>
<evidence type="ECO:0000256" key="4">
    <source>
        <dbReference type="ARBA" id="ARBA00022741"/>
    </source>
</evidence>
<evidence type="ECO:0000256" key="1">
    <source>
        <dbReference type="ARBA" id="ARBA00005594"/>
    </source>
</evidence>
<reference evidence="11" key="2">
    <citation type="submission" date="2022-01" db="EMBL/GenBank/DDBJ databases">
        <authorList>
            <person name="Yamashiro T."/>
            <person name="Shiraishi A."/>
            <person name="Satake H."/>
            <person name="Nakayama K."/>
        </authorList>
    </citation>
    <scope>NUCLEOTIDE SEQUENCE</scope>
</reference>
<name>A0ABQ5E932_9ASTR</name>
<dbReference type="InterPro" id="IPR013103">
    <property type="entry name" value="RVT_2"/>
</dbReference>
<keyword evidence="7" id="KW-0030">Aminoacyl-tRNA synthetase</keyword>
<dbReference type="InterPro" id="IPR014729">
    <property type="entry name" value="Rossmann-like_a/b/a_fold"/>
</dbReference>
<evidence type="ECO:0000256" key="7">
    <source>
        <dbReference type="ARBA" id="ARBA00023146"/>
    </source>
</evidence>
<dbReference type="InterPro" id="IPR035684">
    <property type="entry name" value="ArgRS_core"/>
</dbReference>
<dbReference type="Pfam" id="PF00750">
    <property type="entry name" value="tRNA-synt_1d"/>
    <property type="match status" value="1"/>
</dbReference>
<feature type="region of interest" description="Disordered" evidence="9">
    <location>
        <begin position="1"/>
        <end position="21"/>
    </location>
</feature>
<dbReference type="Pfam" id="PF05746">
    <property type="entry name" value="DALR_1"/>
    <property type="match status" value="1"/>
</dbReference>
<evidence type="ECO:0000256" key="2">
    <source>
        <dbReference type="ARBA" id="ARBA00012837"/>
    </source>
</evidence>
<keyword evidence="5" id="KW-0067">ATP-binding</keyword>